<evidence type="ECO:0000256" key="1">
    <source>
        <dbReference type="ARBA" id="ARBA00009053"/>
    </source>
</evidence>
<dbReference type="GO" id="GO:0016602">
    <property type="term" value="C:CCAAT-binding factor complex"/>
    <property type="evidence" value="ECO:0007669"/>
    <property type="project" value="InterPro"/>
</dbReference>
<dbReference type="InterPro" id="IPR027113">
    <property type="entry name" value="Transc_fact_NFYB/HAP3"/>
</dbReference>
<dbReference type="RefSeq" id="XP_022497347.1">
    <property type="nucleotide sequence ID" value="XM_022646709.1"/>
</dbReference>
<dbReference type="EMBL" id="LVCJ01000066">
    <property type="protein sequence ID" value="OAL31101.1"/>
    <property type="molecule type" value="Genomic_DNA"/>
</dbReference>
<dbReference type="InterPro" id="IPR009072">
    <property type="entry name" value="Histone-fold"/>
</dbReference>
<evidence type="ECO:0000259" key="6">
    <source>
        <dbReference type="Pfam" id="PF00808"/>
    </source>
</evidence>
<dbReference type="InterPro" id="IPR003958">
    <property type="entry name" value="CBFA_NFYB_domain"/>
</dbReference>
<keyword evidence="3" id="KW-0238">DNA-binding</keyword>
<dbReference type="GO" id="GO:0046982">
    <property type="term" value="F:protein heterodimerization activity"/>
    <property type="evidence" value="ECO:0007669"/>
    <property type="project" value="InterPro"/>
</dbReference>
<dbReference type="CDD" id="cd22907">
    <property type="entry name" value="HFD_NFYB"/>
    <property type="match status" value="1"/>
</dbReference>
<feature type="compositionally biased region" description="Basic and acidic residues" evidence="5">
    <location>
        <begin position="7"/>
        <end position="29"/>
    </location>
</feature>
<dbReference type="Pfam" id="PF00808">
    <property type="entry name" value="CBFD_NFYB_HMF"/>
    <property type="match status" value="1"/>
</dbReference>
<evidence type="ECO:0000256" key="4">
    <source>
        <dbReference type="ARBA" id="ARBA00023163"/>
    </source>
</evidence>
<dbReference type="AlphaFoldDB" id="A0A178CQC2"/>
<dbReference type="PRINTS" id="PR00615">
    <property type="entry name" value="CCAATSUBUNTA"/>
</dbReference>
<evidence type="ECO:0000313" key="7">
    <source>
        <dbReference type="EMBL" id="OAL31101.1"/>
    </source>
</evidence>
<proteinExistence type="inferred from homology"/>
<sequence length="166" mass="18750">MSSSPDANKEADETVAPRESSRRPWRPELDPQPGHILNYTPISRIMRAALPGDTKVSREAIELMQECVSEFISFVTSEAENRSTLSADDVLTAMTNLGFEHYSEVLRIYLRRYYEKKDAGITSTIGPTNDRQQGTKRKSMTGANDNEDNSMGHFYIHLPDPRQGLQ</sequence>
<keyword evidence="2" id="KW-0805">Transcription regulation</keyword>
<accession>A0A178CQC2</accession>
<dbReference type="OrthoDB" id="386949at2759"/>
<protein>
    <recommendedName>
        <fullName evidence="6">Transcription factor CBF/NF-Y/archaeal histone domain-containing protein</fullName>
    </recommendedName>
</protein>
<comment type="caution">
    <text evidence="7">The sequence shown here is derived from an EMBL/GenBank/DDBJ whole genome shotgun (WGS) entry which is preliminary data.</text>
</comment>
<comment type="similarity">
    <text evidence="1">Belongs to the NFYB/HAP3 subunit family.</text>
</comment>
<gene>
    <name evidence="7" type="ORF">AYO20_08432</name>
</gene>
<feature type="compositionally biased region" description="Polar residues" evidence="5">
    <location>
        <begin position="121"/>
        <end position="132"/>
    </location>
</feature>
<keyword evidence="4" id="KW-0804">Transcription</keyword>
<feature type="region of interest" description="Disordered" evidence="5">
    <location>
        <begin position="1"/>
        <end position="34"/>
    </location>
</feature>
<feature type="domain" description="Transcription factor CBF/NF-Y/archaeal histone" evidence="6">
    <location>
        <begin position="40"/>
        <end position="94"/>
    </location>
</feature>
<dbReference type="PANTHER" id="PTHR11064:SF9">
    <property type="entry name" value="NUCLEAR TRANSCRIPTION FACTOR Y SUBUNIT BETA"/>
    <property type="match status" value="1"/>
</dbReference>
<name>A0A178CQC2_9EURO</name>
<reference evidence="7 8" key="1">
    <citation type="submission" date="2016-03" db="EMBL/GenBank/DDBJ databases">
        <title>The draft genome sequence of Fonsecaea nubica causative agent of cutaneous subcutaneous infection in human host.</title>
        <authorList>
            <person name="Costa F."/>
            <person name="Sybren D.H."/>
            <person name="Raittz R.T."/>
            <person name="Weiss V.A."/>
            <person name="Leao A.C."/>
            <person name="Gomes R."/>
            <person name="De Souza E.M."/>
            <person name="Pedrosa F.O."/>
            <person name="Steffens M.B."/>
            <person name="Bombassaro A."/>
            <person name="Tadra-Sfeir M.Z."/>
            <person name="Moreno L.F."/>
            <person name="Najafzadeh M.J."/>
            <person name="Felipe M.S."/>
            <person name="Teixeira M."/>
            <person name="Sun J."/>
            <person name="Xi L."/>
            <person name="Castro M.A."/>
            <person name="Vicente V.A."/>
        </authorList>
    </citation>
    <scope>NUCLEOTIDE SEQUENCE [LARGE SCALE GENOMIC DNA]</scope>
    <source>
        <strain evidence="7 8">CBS 269.64</strain>
    </source>
</reference>
<organism evidence="7 8">
    <name type="scientific">Fonsecaea nubica</name>
    <dbReference type="NCBI Taxonomy" id="856822"/>
    <lineage>
        <taxon>Eukaryota</taxon>
        <taxon>Fungi</taxon>
        <taxon>Dikarya</taxon>
        <taxon>Ascomycota</taxon>
        <taxon>Pezizomycotina</taxon>
        <taxon>Eurotiomycetes</taxon>
        <taxon>Chaetothyriomycetidae</taxon>
        <taxon>Chaetothyriales</taxon>
        <taxon>Herpotrichiellaceae</taxon>
        <taxon>Fonsecaea</taxon>
    </lineage>
</organism>
<evidence type="ECO:0000256" key="5">
    <source>
        <dbReference type="SAM" id="MobiDB-lite"/>
    </source>
</evidence>
<dbReference type="GeneID" id="34591836"/>
<keyword evidence="8" id="KW-1185">Reference proteome</keyword>
<evidence type="ECO:0000256" key="3">
    <source>
        <dbReference type="ARBA" id="ARBA00023125"/>
    </source>
</evidence>
<dbReference type="Gene3D" id="1.10.20.10">
    <property type="entry name" value="Histone, subunit A"/>
    <property type="match status" value="1"/>
</dbReference>
<dbReference type="SUPFAM" id="SSF47113">
    <property type="entry name" value="Histone-fold"/>
    <property type="match status" value="1"/>
</dbReference>
<evidence type="ECO:0000256" key="2">
    <source>
        <dbReference type="ARBA" id="ARBA00023015"/>
    </source>
</evidence>
<dbReference type="GO" id="GO:0000978">
    <property type="term" value="F:RNA polymerase II cis-regulatory region sequence-specific DNA binding"/>
    <property type="evidence" value="ECO:0007669"/>
    <property type="project" value="TreeGrafter"/>
</dbReference>
<dbReference type="PANTHER" id="PTHR11064">
    <property type="entry name" value="CCAAT-BINDING TRANSCRIPTION FACTOR-RELATED"/>
    <property type="match status" value="1"/>
</dbReference>
<dbReference type="Proteomes" id="UP000185904">
    <property type="component" value="Unassembled WGS sequence"/>
</dbReference>
<dbReference type="GO" id="GO:0001228">
    <property type="term" value="F:DNA-binding transcription activator activity, RNA polymerase II-specific"/>
    <property type="evidence" value="ECO:0007669"/>
    <property type="project" value="InterPro"/>
</dbReference>
<evidence type="ECO:0000313" key="8">
    <source>
        <dbReference type="Proteomes" id="UP000185904"/>
    </source>
</evidence>
<feature type="region of interest" description="Disordered" evidence="5">
    <location>
        <begin position="121"/>
        <end position="166"/>
    </location>
</feature>